<dbReference type="Pfam" id="PF00753">
    <property type="entry name" value="Lactamase_B"/>
    <property type="match status" value="1"/>
</dbReference>
<organism evidence="7 8">
    <name type="scientific">Collimonas arenae</name>
    <dbReference type="NCBI Taxonomy" id="279058"/>
    <lineage>
        <taxon>Bacteria</taxon>
        <taxon>Pseudomonadati</taxon>
        <taxon>Pseudomonadota</taxon>
        <taxon>Betaproteobacteria</taxon>
        <taxon>Burkholderiales</taxon>
        <taxon>Oxalobacteraceae</taxon>
        <taxon>Collimonas</taxon>
    </lineage>
</organism>
<dbReference type="PANTHER" id="PTHR42978">
    <property type="entry name" value="QUORUM-QUENCHING LACTONASE YTNP-RELATED-RELATED"/>
    <property type="match status" value="1"/>
</dbReference>
<evidence type="ECO:0000256" key="5">
    <source>
        <dbReference type="SAM" id="SignalP"/>
    </source>
</evidence>
<evidence type="ECO:0000259" key="6">
    <source>
        <dbReference type="SMART" id="SM00849"/>
    </source>
</evidence>
<dbReference type="SMART" id="SM00849">
    <property type="entry name" value="Lactamase_B"/>
    <property type="match status" value="1"/>
</dbReference>
<keyword evidence="5" id="KW-0732">Signal</keyword>
<evidence type="ECO:0000256" key="3">
    <source>
        <dbReference type="ARBA" id="ARBA00022801"/>
    </source>
</evidence>
<dbReference type="InterPro" id="IPR051013">
    <property type="entry name" value="MBL_superfamily_lactonases"/>
</dbReference>
<dbReference type="STRING" id="279058.LT85_0295"/>
<dbReference type="Gene3D" id="3.60.15.10">
    <property type="entry name" value="Ribonuclease Z/Hydroxyacylglutathione hydrolase-like"/>
    <property type="match status" value="1"/>
</dbReference>
<evidence type="ECO:0000256" key="2">
    <source>
        <dbReference type="ARBA" id="ARBA00022723"/>
    </source>
</evidence>
<evidence type="ECO:0000313" key="7">
    <source>
        <dbReference type="EMBL" id="AIY39455.1"/>
    </source>
</evidence>
<evidence type="ECO:0000313" key="8">
    <source>
        <dbReference type="Proteomes" id="UP000030302"/>
    </source>
</evidence>
<dbReference type="AlphaFoldDB" id="A0A0A1F6M0"/>
<dbReference type="GO" id="GO:0016787">
    <property type="term" value="F:hydrolase activity"/>
    <property type="evidence" value="ECO:0007669"/>
    <property type="project" value="UniProtKB-KW"/>
</dbReference>
<proteinExistence type="inferred from homology"/>
<protein>
    <submittedName>
        <fullName evidence="7">Organophosphate pesticide hydrolase</fullName>
    </submittedName>
</protein>
<name>A0A0A1F6M0_9BURK</name>
<accession>A0A0A1F6M0</accession>
<feature type="signal peptide" evidence="5">
    <location>
        <begin position="1"/>
        <end position="26"/>
    </location>
</feature>
<dbReference type="CDD" id="cd07720">
    <property type="entry name" value="OPHC2-like_MBL-fold"/>
    <property type="match status" value="1"/>
</dbReference>
<evidence type="ECO:0000256" key="4">
    <source>
        <dbReference type="ARBA" id="ARBA00022833"/>
    </source>
</evidence>
<keyword evidence="3 7" id="KW-0378">Hydrolase</keyword>
<dbReference type="EMBL" id="CP009962">
    <property type="protein sequence ID" value="AIY39455.1"/>
    <property type="molecule type" value="Genomic_DNA"/>
</dbReference>
<comment type="similarity">
    <text evidence="1">Belongs to the metallo-beta-lactamase superfamily.</text>
</comment>
<feature type="chain" id="PRO_5001982975" evidence="5">
    <location>
        <begin position="27"/>
        <end position="324"/>
    </location>
</feature>
<dbReference type="InterPro" id="IPR036866">
    <property type="entry name" value="RibonucZ/Hydroxyglut_hydro"/>
</dbReference>
<keyword evidence="4" id="KW-0862">Zinc</keyword>
<dbReference type="KEGG" id="care:LT85_0295"/>
<keyword evidence="2" id="KW-0479">Metal-binding</keyword>
<dbReference type="HOGENOM" id="CLU_056519_0_0_4"/>
<dbReference type="GO" id="GO:0046872">
    <property type="term" value="F:metal ion binding"/>
    <property type="evidence" value="ECO:0007669"/>
    <property type="project" value="UniProtKB-KW"/>
</dbReference>
<sequence>MYKPFQIAALFACAVIMAFNVGPALAAAPMAKAPAPGFYRIMLGDFEITALNDGTLDLPVDKILTNTTPDKVEQALAKSYLASPVETSFNGFLVNTGNKLVLVDTGAGTGFGPNLGKLVANLKAAGYQPEQVDEIYLTHMHADHIGGLIADGKLAFPNAIVRADKRESDYWLSEENMNKAPEGEKGATKSTFKKVATLLTPYIQAGKYKPFEGSVELTPGIRSYESPGHTPGHSGYVVESKGQKLMLAGDVIHVAAVQFEQPTVTVTFDSDSKEAEAERIKEFSDASRKGYLFAAAHLPFPALGHIREMGKGFQWLPVNFTQMH</sequence>
<dbReference type="SUPFAM" id="SSF56281">
    <property type="entry name" value="Metallo-hydrolase/oxidoreductase"/>
    <property type="match status" value="1"/>
</dbReference>
<dbReference type="PANTHER" id="PTHR42978:SF6">
    <property type="entry name" value="QUORUM-QUENCHING LACTONASE YTNP-RELATED"/>
    <property type="match status" value="1"/>
</dbReference>
<gene>
    <name evidence="7" type="ORF">LT85_0295</name>
</gene>
<keyword evidence="8" id="KW-1185">Reference proteome</keyword>
<dbReference type="InterPro" id="IPR001279">
    <property type="entry name" value="Metallo-B-lactamas"/>
</dbReference>
<feature type="domain" description="Metallo-beta-lactamase" evidence="6">
    <location>
        <begin position="88"/>
        <end position="297"/>
    </location>
</feature>
<reference evidence="8" key="1">
    <citation type="journal article" date="2014" name="Soil Biol. Biochem.">
        <title>Structure and function of bacterial communities in ageing soils: Insights from the Mendocino ecological staircase.</title>
        <authorList>
            <person name="Uroz S."/>
            <person name="Tech J.J."/>
            <person name="Sawaya N.A."/>
            <person name="Frey-Klett P."/>
            <person name="Leveau J.H.J."/>
        </authorList>
    </citation>
    <scope>NUCLEOTIDE SEQUENCE [LARGE SCALE GENOMIC DNA]</scope>
    <source>
        <strain evidence="8">Cal35</strain>
    </source>
</reference>
<dbReference type="Proteomes" id="UP000030302">
    <property type="component" value="Chromosome"/>
</dbReference>
<evidence type="ECO:0000256" key="1">
    <source>
        <dbReference type="ARBA" id="ARBA00007749"/>
    </source>
</evidence>